<proteinExistence type="predicted"/>
<reference evidence="2 3" key="1">
    <citation type="submission" date="2021-06" db="EMBL/GenBank/DDBJ databases">
        <authorList>
            <person name="Palmer J.M."/>
        </authorList>
    </citation>
    <scope>NUCLEOTIDE SEQUENCE [LARGE SCALE GENOMIC DNA]</scope>
    <source>
        <strain evidence="2 3">MEX-2019</strain>
        <tissue evidence="2">Muscle</tissue>
    </source>
</reference>
<protein>
    <submittedName>
        <fullName evidence="2">Uncharacterized protein</fullName>
    </submittedName>
</protein>
<dbReference type="EMBL" id="JAHHUM010001035">
    <property type="protein sequence ID" value="KAK5614965.1"/>
    <property type="molecule type" value="Genomic_DNA"/>
</dbReference>
<name>A0AAV9S1C2_9TELE</name>
<dbReference type="Proteomes" id="UP001311232">
    <property type="component" value="Unassembled WGS sequence"/>
</dbReference>
<feature type="region of interest" description="Disordered" evidence="1">
    <location>
        <begin position="220"/>
        <end position="241"/>
    </location>
</feature>
<accession>A0AAV9S1C2</accession>
<dbReference type="AlphaFoldDB" id="A0AAV9S1C2"/>
<gene>
    <name evidence="2" type="ORF">CRENBAI_008216</name>
</gene>
<evidence type="ECO:0000313" key="2">
    <source>
        <dbReference type="EMBL" id="KAK5614965.1"/>
    </source>
</evidence>
<evidence type="ECO:0000256" key="1">
    <source>
        <dbReference type="SAM" id="MobiDB-lite"/>
    </source>
</evidence>
<organism evidence="2 3">
    <name type="scientific">Crenichthys baileyi</name>
    <name type="common">White River springfish</name>
    <dbReference type="NCBI Taxonomy" id="28760"/>
    <lineage>
        <taxon>Eukaryota</taxon>
        <taxon>Metazoa</taxon>
        <taxon>Chordata</taxon>
        <taxon>Craniata</taxon>
        <taxon>Vertebrata</taxon>
        <taxon>Euteleostomi</taxon>
        <taxon>Actinopterygii</taxon>
        <taxon>Neopterygii</taxon>
        <taxon>Teleostei</taxon>
        <taxon>Neoteleostei</taxon>
        <taxon>Acanthomorphata</taxon>
        <taxon>Ovalentaria</taxon>
        <taxon>Atherinomorphae</taxon>
        <taxon>Cyprinodontiformes</taxon>
        <taxon>Goodeidae</taxon>
        <taxon>Crenichthys</taxon>
    </lineage>
</organism>
<comment type="caution">
    <text evidence="2">The sequence shown here is derived from an EMBL/GenBank/DDBJ whole genome shotgun (WGS) entry which is preliminary data.</text>
</comment>
<feature type="region of interest" description="Disordered" evidence="1">
    <location>
        <begin position="92"/>
        <end position="151"/>
    </location>
</feature>
<evidence type="ECO:0000313" key="3">
    <source>
        <dbReference type="Proteomes" id="UP001311232"/>
    </source>
</evidence>
<keyword evidence="3" id="KW-1185">Reference proteome</keyword>
<sequence>MHLYLIHTLETLTDSFTLYPITKLHLQECKQERWSLMAGFRLPPPRLLDARISLLSLAEDALFATYIMVQEVDGNKKQTVSREFPAETLSRVKQFSRSEGRTTGPHHRGYSSNVQFGRPTERAAPPHGAHRHWPARPPVSLSDSRTEVVPSPRQQTLFELGPLDRYREPLQCRQWEARETVAEARVTVQIEPRSRTMLSSSSPCLWITLSLLLGCHAGSGGAHNAKEDDMSGSMSRLASLGESAPSIRTQFRTDFSSKVASALTVQPEIRQTAAETRSLTDAQKKR</sequence>